<keyword evidence="8" id="KW-1185">Reference proteome</keyword>
<keyword evidence="2" id="KW-0433">Leucine-rich repeat</keyword>
<dbReference type="Pfam" id="PF23247">
    <property type="entry name" value="LRR_RPS2"/>
    <property type="match status" value="5"/>
</dbReference>
<keyword evidence="3" id="KW-0677">Repeat</keyword>
<keyword evidence="5" id="KW-0547">Nucleotide-binding</keyword>
<dbReference type="Gene3D" id="1.10.10.10">
    <property type="entry name" value="Winged helix-like DNA-binding domain superfamily/Winged helix DNA-binding domain"/>
    <property type="match status" value="1"/>
</dbReference>
<evidence type="ECO:0000259" key="6">
    <source>
        <dbReference type="SMART" id="SM00382"/>
    </source>
</evidence>
<dbReference type="GO" id="GO:0005524">
    <property type="term" value="F:ATP binding"/>
    <property type="evidence" value="ECO:0007669"/>
    <property type="project" value="UniProtKB-KW"/>
</dbReference>
<dbReference type="SUPFAM" id="SSF52058">
    <property type="entry name" value="L domain-like"/>
    <property type="match status" value="2"/>
</dbReference>
<dbReference type="GO" id="GO:0006952">
    <property type="term" value="P:defense response"/>
    <property type="evidence" value="ECO:0007669"/>
    <property type="project" value="UniProtKB-KW"/>
</dbReference>
<protein>
    <submittedName>
        <fullName evidence="7">AAA+ ATPase domain, P-loop containing nucleoside triphosphate hydrolase</fullName>
    </submittedName>
</protein>
<dbReference type="Gene3D" id="1.10.8.430">
    <property type="entry name" value="Helical domain of apoptotic protease-activating factors"/>
    <property type="match status" value="1"/>
</dbReference>
<evidence type="ECO:0000313" key="7">
    <source>
        <dbReference type="EMBL" id="KAF5764361.1"/>
    </source>
</evidence>
<dbReference type="InterPro" id="IPR002182">
    <property type="entry name" value="NB-ARC"/>
</dbReference>
<dbReference type="GO" id="GO:0016787">
    <property type="term" value="F:hydrolase activity"/>
    <property type="evidence" value="ECO:0007669"/>
    <property type="project" value="UniProtKB-KW"/>
</dbReference>
<evidence type="ECO:0000256" key="2">
    <source>
        <dbReference type="ARBA" id="ARBA00022614"/>
    </source>
</evidence>
<comment type="caution">
    <text evidence="7">The sequence shown here is derived from an EMBL/GenBank/DDBJ whole genome shotgun (WGS) entry which is preliminary data.</text>
</comment>
<dbReference type="InterPro" id="IPR050905">
    <property type="entry name" value="Plant_NBS-LRR"/>
</dbReference>
<evidence type="ECO:0000256" key="5">
    <source>
        <dbReference type="ARBA" id="ARBA00022840"/>
    </source>
</evidence>
<dbReference type="EMBL" id="MNCJ02000330">
    <property type="protein sequence ID" value="KAF5764361.1"/>
    <property type="molecule type" value="Genomic_DNA"/>
</dbReference>
<dbReference type="Gramene" id="mRNA:HanXRQr2_Chr15g0691131">
    <property type="protein sequence ID" value="mRNA:HanXRQr2_Chr15g0691131"/>
    <property type="gene ID" value="HanXRQr2_Chr15g0691131"/>
</dbReference>
<sequence>MDFVSPIIGPIVESLLVPVKKHLGFLVSSTKYVKDMIKKMDQLEVTRKEVQDEKDKAVVHTEVVPAHAEPWLKEVENLNEKRNLIEATGCFNVTKRYKVGKQAYGILEEIKDLENQKSNIVFTHEKIPLAEVRSTPIGSSTSAPVPMGTQNNFESRVSVFNDALQALQSNNESQKMIALCGMAGVGKTTMMEQLKKAVEDSGTFDWVVKVVIGENNDLKSLQQAIAEYSGERLDETTVDARADRLRKMFEAKSQQGQKKNLVIMDDIWKKVDLTKVGLSPLPNGFKLLFTSRFEDVCHNMRVQVVFRVRVLSDTEATTLFFETLGPFPSGGDDDKRQRTGEAIVKKCSGLPIAIVTIAITLRGKIVKAWEKALRRLERDDLEDLKSITNSIFKMSYENLEKDEDKAIFLLSGLFPDDFNIRTEDLLRYGWGLSIFKDDETFATTRSDMEICVENLIRANLLTKSDENGCVKMHDLVRAFVLSNFSKVKQASIANLDNISAKRLAKNPYERILLKWAGMSGFPSDINYTSLSLLILMDGYELSKFPEDMAKIMKKLEVVSYENMGIPVLPKTFEHSTKLRTLCLRSCSLTGDISSLGNLCNLETLSLVECNITKLPSAIGKLKKLKLLDLSGCVDLNIDEGVLQDLKDSLEELYMRALKGSPVKFTLANCDELEKLSHGLFALETEFIVNKPNLKNMSFKNLERFRISIGCELKNNEKYSFRNTLNLVVECNELKECNMRDLFERTEELRLQVKYMMHLQDVSLDKKFSQLRFLHISKCEELAYLFTVDVANGLKQLERLTISECPVLKALIGRNSGVGVVTLKKLKFMSLENLPEMVSLCDNVIQLPEMTELRLDGLPNFTSIYPDTTSTSPMQSLFNKEDVTPKLEKLDISKMKKLKQIWPFQKSTCEKDEVSTLLRQVRVRGCDRLTNLFPRNPFPLLNQLEEVVVYMCGSIEVLFNIDFESVCEMGKHSSSRLRKVEGNGLSKLKELWRFEGVNESHTLVNSFKEVQTIDIEGCANFKDIFTPTTTNFDLGALTFYHSAHNSGALEERERTNKMIESNHEINVIPEVDDYIPDVTYPSYLLRTCHHLQHLDLLGDERVEEVVFDMDSPTSSRQLATIQPPLLLPYLQSIRLRSLKKMSHVWKCNSNRFLIRHHPPLQFPFQNLTHIYLEWCAKIKYLLSPLMAKYLSNLKSVYIYGCDGMEEVISRRDDEITTSTSASSYQDTTFFPHLDTLELRNLPCLKCIDDEKNSWSRSNKISSSVTNTIHDHLQSAQVTGSYWSLCQYPTKLYISRCDALSSLIPWYAARQMKRLQELEIENCSRMMGVFEGSGVGTSPTSLPLQNSTTVAVPQLTNLKTVVIYGCDLLPHIFTFSTLKTLSHLKQLKVKKCETIQVIVKEGNKTSSEEEEVVVFPNLETLELDRLPKLKSFFLGMNDFRCPSLVNVMINDCPQWVAFTSGQLETPKLKYIHTSFGKHSLESGFNFQTTFPTSSIGMPLSFHNLIEINIEKRDVGRTIIPSHALPQLVKLQQITIGKGCDRLEEVFEVVAVEGSGSSESKTLVPIPNLTQVKLEWVEDLKYLWKSNQWMELEFPNLTTLSIEWCANLEHVFTCSMVGSLVQLQDLSIRECRSIEVIVKEEEEEWDAKVNEIILPRLNSLKLDYLPSLKGFCLGKGAFLLSALDTLEIKNCRSITIFTKGHVSTPQLKVIDTDFGICDVRTDVNSFIEAKLEEGRKFSAWA</sequence>
<evidence type="ECO:0000256" key="1">
    <source>
        <dbReference type="ARBA" id="ARBA00008894"/>
    </source>
</evidence>
<keyword evidence="4" id="KW-0611">Plant defense</keyword>
<evidence type="ECO:0000256" key="4">
    <source>
        <dbReference type="ARBA" id="ARBA00022821"/>
    </source>
</evidence>
<dbReference type="Gene3D" id="3.40.50.300">
    <property type="entry name" value="P-loop containing nucleotide triphosphate hydrolases"/>
    <property type="match status" value="1"/>
</dbReference>
<name>A0A9K3E1N7_HELAN</name>
<dbReference type="Proteomes" id="UP000215914">
    <property type="component" value="Unassembled WGS sequence"/>
</dbReference>
<reference evidence="7" key="1">
    <citation type="journal article" date="2017" name="Nature">
        <title>The sunflower genome provides insights into oil metabolism, flowering and Asterid evolution.</title>
        <authorList>
            <person name="Badouin H."/>
            <person name="Gouzy J."/>
            <person name="Grassa C.J."/>
            <person name="Murat F."/>
            <person name="Staton S.E."/>
            <person name="Cottret L."/>
            <person name="Lelandais-Briere C."/>
            <person name="Owens G.L."/>
            <person name="Carrere S."/>
            <person name="Mayjonade B."/>
            <person name="Legrand L."/>
            <person name="Gill N."/>
            <person name="Kane N.C."/>
            <person name="Bowers J.E."/>
            <person name="Hubner S."/>
            <person name="Bellec A."/>
            <person name="Berard A."/>
            <person name="Berges H."/>
            <person name="Blanchet N."/>
            <person name="Boniface M.C."/>
            <person name="Brunel D."/>
            <person name="Catrice O."/>
            <person name="Chaidir N."/>
            <person name="Claudel C."/>
            <person name="Donnadieu C."/>
            <person name="Faraut T."/>
            <person name="Fievet G."/>
            <person name="Helmstetter N."/>
            <person name="King M."/>
            <person name="Knapp S.J."/>
            <person name="Lai Z."/>
            <person name="Le Paslier M.C."/>
            <person name="Lippi Y."/>
            <person name="Lorenzon L."/>
            <person name="Mandel J.R."/>
            <person name="Marage G."/>
            <person name="Marchand G."/>
            <person name="Marquand E."/>
            <person name="Bret-Mestries E."/>
            <person name="Morien E."/>
            <person name="Nambeesan S."/>
            <person name="Nguyen T."/>
            <person name="Pegot-Espagnet P."/>
            <person name="Pouilly N."/>
            <person name="Raftis F."/>
            <person name="Sallet E."/>
            <person name="Schiex T."/>
            <person name="Thomas J."/>
            <person name="Vandecasteele C."/>
            <person name="Vares D."/>
            <person name="Vear F."/>
            <person name="Vautrin S."/>
            <person name="Crespi M."/>
            <person name="Mangin B."/>
            <person name="Burke J.M."/>
            <person name="Salse J."/>
            <person name="Munos S."/>
            <person name="Vincourt P."/>
            <person name="Rieseberg L.H."/>
            <person name="Langlade N.B."/>
        </authorList>
    </citation>
    <scope>NUCLEOTIDE SEQUENCE</scope>
    <source>
        <tissue evidence="7">Leaves</tissue>
    </source>
</reference>
<dbReference type="InterPro" id="IPR057135">
    <property type="entry name" value="At4g27190-like_LRR"/>
</dbReference>
<dbReference type="SMART" id="SM00382">
    <property type="entry name" value="AAA"/>
    <property type="match status" value="1"/>
</dbReference>
<dbReference type="InterPro" id="IPR032675">
    <property type="entry name" value="LRR_dom_sf"/>
</dbReference>
<gene>
    <name evidence="7" type="ORF">HanXRQr2_Chr15g0691131</name>
</gene>
<organism evidence="7 8">
    <name type="scientific">Helianthus annuus</name>
    <name type="common">Common sunflower</name>
    <dbReference type="NCBI Taxonomy" id="4232"/>
    <lineage>
        <taxon>Eukaryota</taxon>
        <taxon>Viridiplantae</taxon>
        <taxon>Streptophyta</taxon>
        <taxon>Embryophyta</taxon>
        <taxon>Tracheophyta</taxon>
        <taxon>Spermatophyta</taxon>
        <taxon>Magnoliopsida</taxon>
        <taxon>eudicotyledons</taxon>
        <taxon>Gunneridae</taxon>
        <taxon>Pentapetalae</taxon>
        <taxon>asterids</taxon>
        <taxon>campanulids</taxon>
        <taxon>Asterales</taxon>
        <taxon>Asteraceae</taxon>
        <taxon>Asteroideae</taxon>
        <taxon>Heliantheae alliance</taxon>
        <taxon>Heliantheae</taxon>
        <taxon>Helianthus</taxon>
    </lineage>
</organism>
<proteinExistence type="inferred from homology"/>
<feature type="domain" description="AAA+ ATPase" evidence="6">
    <location>
        <begin position="173"/>
        <end position="388"/>
    </location>
</feature>
<comment type="similarity">
    <text evidence="1">Belongs to the disease resistance NB-LRR family.</text>
</comment>
<dbReference type="PRINTS" id="PR00364">
    <property type="entry name" value="DISEASERSIST"/>
</dbReference>
<dbReference type="PANTHER" id="PTHR33463">
    <property type="entry name" value="NB-ARC DOMAIN-CONTAINING PROTEIN-RELATED"/>
    <property type="match status" value="1"/>
</dbReference>
<dbReference type="GO" id="GO:0043531">
    <property type="term" value="F:ADP binding"/>
    <property type="evidence" value="ECO:0007669"/>
    <property type="project" value="InterPro"/>
</dbReference>
<dbReference type="InterPro" id="IPR027417">
    <property type="entry name" value="P-loop_NTPase"/>
</dbReference>
<dbReference type="Gene3D" id="3.80.10.10">
    <property type="entry name" value="Ribonuclease Inhibitor"/>
    <property type="match status" value="5"/>
</dbReference>
<evidence type="ECO:0000313" key="8">
    <source>
        <dbReference type="Proteomes" id="UP000215914"/>
    </source>
</evidence>
<dbReference type="SUPFAM" id="SSF52540">
    <property type="entry name" value="P-loop containing nucleoside triphosphate hydrolases"/>
    <property type="match status" value="1"/>
</dbReference>
<keyword evidence="5" id="KW-0067">ATP-binding</keyword>
<dbReference type="PANTHER" id="PTHR33463:SF96">
    <property type="entry name" value="LEUCINE-RICH REPEAT DOMAIN, L DOMAIN-LIKE PROTEIN-RELATED"/>
    <property type="match status" value="1"/>
</dbReference>
<dbReference type="InterPro" id="IPR036388">
    <property type="entry name" value="WH-like_DNA-bd_sf"/>
</dbReference>
<reference evidence="7" key="2">
    <citation type="submission" date="2020-06" db="EMBL/GenBank/DDBJ databases">
        <title>Helianthus annuus Genome sequencing and assembly Release 2.</title>
        <authorList>
            <person name="Gouzy J."/>
            <person name="Langlade N."/>
            <person name="Munos S."/>
        </authorList>
    </citation>
    <scope>NUCLEOTIDE SEQUENCE</scope>
    <source>
        <tissue evidence="7">Leaves</tissue>
    </source>
</reference>
<evidence type="ECO:0000256" key="3">
    <source>
        <dbReference type="ARBA" id="ARBA00022737"/>
    </source>
</evidence>
<dbReference type="OrthoDB" id="1898799at2759"/>
<accession>A0A9K3E1N7</accession>
<dbReference type="InterPro" id="IPR042197">
    <property type="entry name" value="Apaf_helical"/>
</dbReference>
<dbReference type="Pfam" id="PF00931">
    <property type="entry name" value="NB-ARC"/>
    <property type="match status" value="1"/>
</dbReference>
<dbReference type="InterPro" id="IPR003593">
    <property type="entry name" value="AAA+_ATPase"/>
</dbReference>
<keyword evidence="7" id="KW-0378">Hydrolase</keyword>